<reference evidence="7 8" key="2">
    <citation type="submission" date="2017-02" db="EMBL/GenBank/DDBJ databases">
        <title>A genome survey and senescence transcriptome analysis in Lentinula edodes.</title>
        <authorList>
            <person name="Sakamoto Y."/>
            <person name="Nakade K."/>
            <person name="Sato S."/>
            <person name="Yoshida Y."/>
            <person name="Miyazaki K."/>
            <person name="Natsume S."/>
            <person name="Konno N."/>
        </authorList>
    </citation>
    <scope>NUCLEOTIDE SEQUENCE [LARGE SCALE GENOMIC DNA]</scope>
    <source>
        <strain evidence="7 8">NBRC 111202</strain>
    </source>
</reference>
<feature type="compositionally biased region" description="Low complexity" evidence="6">
    <location>
        <begin position="668"/>
        <end position="695"/>
    </location>
</feature>
<dbReference type="PANTHER" id="PTHR13556">
    <property type="entry name" value="TRANSCRIPTIONAL ADAPTER 3-RELATED"/>
    <property type="match status" value="1"/>
</dbReference>
<evidence type="ECO:0000256" key="3">
    <source>
        <dbReference type="ARBA" id="ARBA00023015"/>
    </source>
</evidence>
<feature type="compositionally biased region" description="Polar residues" evidence="6">
    <location>
        <begin position="1176"/>
        <end position="1200"/>
    </location>
</feature>
<gene>
    <name evidence="7" type="ORF">LENED_001440</name>
</gene>
<feature type="compositionally biased region" description="Low complexity" evidence="6">
    <location>
        <begin position="611"/>
        <end position="625"/>
    </location>
</feature>
<dbReference type="GO" id="GO:0006357">
    <property type="term" value="P:regulation of transcription by RNA polymerase II"/>
    <property type="evidence" value="ECO:0007669"/>
    <property type="project" value="TreeGrafter"/>
</dbReference>
<dbReference type="Pfam" id="PF10198">
    <property type="entry name" value="Ada3"/>
    <property type="match status" value="1"/>
</dbReference>
<accession>A0A1Q3DY79</accession>
<feature type="compositionally biased region" description="Low complexity" evidence="6">
    <location>
        <begin position="1025"/>
        <end position="1037"/>
    </location>
</feature>
<sequence length="1229" mass="135995">MYKDTFLAIMVSAQPFPEIRLIQVIIANSPRRSKCPAETLCFKDKLTQGKAIWLCPSYQPLSSSYLDVADHTAWKSTPGLQCLSSTSGLLCSSHRWRRASRSDTYTPIIQAHRFILAELGSWHCQMPVYHQRGLICGTIYQENPRNTLQVFLKIEGKLKLSVFGNNPHTSTIKVVDECYELWSKSRSQAGTSTIPNEIAFSSVLPTTFRDGDRDVSVPPSHEISLPGLPGLYSQCTYAVKILLVTRSPLWNKTKTFTIPFKYRPRSRPPVPLLTHDGIRPGCPIFHATIKRAPEVWFETLSILRCKPASGLAPVEVQLFMPSGRTFGLADEIPFHIQLTGTASSIQTLYRLLSPLSASSEFRALTPTLTNQSTRDSINSKYSVKENDDRNFVFFSVTLIRQVCVEVKDQAVWKSFSIGKGIIHPIPPPFELAVLADDAFLPPHSADHTEKIVNLDAAGEIQCQPDVDIGHFNGGKVQVKDFLVLQIAPFKKSDNARSPFFPLKMPVPVFIVTDSWNGVVPPIDELEALHAELKNLKARTMEKARRAGEDLKVLEEGMRRMKDRAKKGKEREGKEKVKRERDFSTTPLPDFADDIQPLLSSSGASGSKPRFSSHPLNNLPSSSRSSMDPERDKKKKKKRKRDLLEESDIEMVDAGSPRIRKGTPPIPHPSHSISSSSSIPPAPKAAKSISSSSIPKNSTQYHTGIDFTVPAPLTILPPRPPIQPPPIPAPSHPTLVSEDFSKIAKAPTQVAIAAFYSSVEPYLRVIKEEDVGFLSWEGDDIEPFVMPKLGRHYLEVWEEQDRLGLTTSSSALGTLQQVALNGGDIPPNPSAVAPNPSFDPSTLSESDTQLEHLGHGPLTERLISALLPMPDSHLTWKGVKAAEDAMEGRPGGSGAAASRKEKLSVSDLERRIGDTMRWYNLLPSGSNVQPLDYSNKTDDPIATALRINQAELRRVSAINRLRKARYAEIARDRVAWAEYLELRESIDRNITNVYNKLQKMQKAQRDAPKLGRKKKFKSEESTPVKGVNGSNGNGSVNGDTPPLPLCPAALGLGPDEDNQLVVSETLKQLVQTRRNWVKLGETLLDEKEGPLEVIELMEPGESSPEPNAEDLSSSPGVNDSSSSKWRVPVMERPRRGRLVGFPKESIFKGIEEEVEELMRDWERHNVEREQAEGQAKIPTTTNSRVGATTVPHSNDTSTSGSGLKIHLNGHVQATYGKGKGKARDDQMDVG</sequence>
<dbReference type="InterPro" id="IPR019340">
    <property type="entry name" value="Histone_AcTrfase_su3"/>
</dbReference>
<evidence type="ECO:0000256" key="6">
    <source>
        <dbReference type="SAM" id="MobiDB-lite"/>
    </source>
</evidence>
<dbReference type="EMBL" id="BDGU01000021">
    <property type="protein sequence ID" value="GAV99954.1"/>
    <property type="molecule type" value="Genomic_DNA"/>
</dbReference>
<proteinExistence type="inferred from homology"/>
<dbReference type="STRING" id="5353.A0A1Q3DY79"/>
<dbReference type="GO" id="GO:0000124">
    <property type="term" value="C:SAGA complex"/>
    <property type="evidence" value="ECO:0007669"/>
    <property type="project" value="TreeGrafter"/>
</dbReference>
<feature type="compositionally biased region" description="Basic and acidic residues" evidence="6">
    <location>
        <begin position="568"/>
        <end position="582"/>
    </location>
</feature>
<dbReference type="Proteomes" id="UP000188533">
    <property type="component" value="Unassembled WGS sequence"/>
</dbReference>
<feature type="region of interest" description="Disordered" evidence="6">
    <location>
        <begin position="551"/>
        <end position="702"/>
    </location>
</feature>
<keyword evidence="8" id="KW-1185">Reference proteome</keyword>
<comment type="caution">
    <text evidence="7">The sequence shown here is derived from an EMBL/GenBank/DDBJ whole genome shotgun (WGS) entry which is preliminary data.</text>
</comment>
<keyword evidence="4" id="KW-0804">Transcription</keyword>
<dbReference type="GO" id="GO:0005634">
    <property type="term" value="C:nucleus"/>
    <property type="evidence" value="ECO:0007669"/>
    <property type="project" value="UniProtKB-SubCell"/>
</dbReference>
<keyword evidence="5" id="KW-0539">Nucleus</keyword>
<feature type="compositionally biased region" description="Basic and acidic residues" evidence="6">
    <location>
        <begin position="1220"/>
        <end position="1229"/>
    </location>
</feature>
<organism evidence="7 8">
    <name type="scientific">Lentinula edodes</name>
    <name type="common">Shiitake mushroom</name>
    <name type="synonym">Lentinus edodes</name>
    <dbReference type="NCBI Taxonomy" id="5353"/>
    <lineage>
        <taxon>Eukaryota</taxon>
        <taxon>Fungi</taxon>
        <taxon>Dikarya</taxon>
        <taxon>Basidiomycota</taxon>
        <taxon>Agaricomycotina</taxon>
        <taxon>Agaricomycetes</taxon>
        <taxon>Agaricomycetidae</taxon>
        <taxon>Agaricales</taxon>
        <taxon>Marasmiineae</taxon>
        <taxon>Omphalotaceae</taxon>
        <taxon>Lentinula</taxon>
    </lineage>
</organism>
<name>A0A1Q3DY79_LENED</name>
<evidence type="ECO:0000256" key="2">
    <source>
        <dbReference type="ARBA" id="ARBA00005330"/>
    </source>
</evidence>
<keyword evidence="3" id="KW-0805">Transcription regulation</keyword>
<comment type="similarity">
    <text evidence="2">Belongs to the NGG1 family.</text>
</comment>
<feature type="region of interest" description="Disordered" evidence="6">
    <location>
        <begin position="823"/>
        <end position="844"/>
    </location>
</feature>
<feature type="region of interest" description="Disordered" evidence="6">
    <location>
        <begin position="1168"/>
        <end position="1229"/>
    </location>
</feature>
<protein>
    <submittedName>
        <fullName evidence="7">Transcriptional regulator ngg1</fullName>
    </submittedName>
</protein>
<feature type="region of interest" description="Disordered" evidence="6">
    <location>
        <begin position="1001"/>
        <end position="1041"/>
    </location>
</feature>
<evidence type="ECO:0000256" key="5">
    <source>
        <dbReference type="ARBA" id="ARBA00023242"/>
    </source>
</evidence>
<dbReference type="GO" id="GO:0003713">
    <property type="term" value="F:transcription coactivator activity"/>
    <property type="evidence" value="ECO:0007669"/>
    <property type="project" value="TreeGrafter"/>
</dbReference>
<reference evidence="7 8" key="1">
    <citation type="submission" date="2016-08" db="EMBL/GenBank/DDBJ databases">
        <authorList>
            <consortium name="Lentinula edodes genome sequencing consortium"/>
            <person name="Sakamoto Y."/>
            <person name="Nakade K."/>
            <person name="Sato S."/>
            <person name="Yoshida Y."/>
            <person name="Miyazaki K."/>
            <person name="Natsume S."/>
            <person name="Konno N."/>
        </authorList>
    </citation>
    <scope>NUCLEOTIDE SEQUENCE [LARGE SCALE GENOMIC DNA]</scope>
    <source>
        <strain evidence="7 8">NBRC 111202</strain>
    </source>
</reference>
<comment type="subcellular location">
    <subcellularLocation>
        <location evidence="1">Nucleus</location>
    </subcellularLocation>
</comment>
<evidence type="ECO:0000256" key="4">
    <source>
        <dbReference type="ARBA" id="ARBA00023163"/>
    </source>
</evidence>
<dbReference type="PANTHER" id="PTHR13556:SF2">
    <property type="entry name" value="TRANSCRIPTIONAL ADAPTER 3"/>
    <property type="match status" value="1"/>
</dbReference>
<evidence type="ECO:0000313" key="7">
    <source>
        <dbReference type="EMBL" id="GAV99954.1"/>
    </source>
</evidence>
<feature type="region of interest" description="Disordered" evidence="6">
    <location>
        <begin position="1097"/>
        <end position="1124"/>
    </location>
</feature>
<dbReference type="AlphaFoldDB" id="A0A1Q3DY79"/>
<evidence type="ECO:0000313" key="8">
    <source>
        <dbReference type="Proteomes" id="UP000188533"/>
    </source>
</evidence>
<evidence type="ECO:0000256" key="1">
    <source>
        <dbReference type="ARBA" id="ARBA00004123"/>
    </source>
</evidence>
<feature type="compositionally biased region" description="Low complexity" evidence="6">
    <location>
        <begin position="1111"/>
        <end position="1122"/>
    </location>
</feature>